<organism evidence="3 4">
    <name type="scientific">Candidatus Dojkabacteria bacterium</name>
    <dbReference type="NCBI Taxonomy" id="2099670"/>
    <lineage>
        <taxon>Bacteria</taxon>
        <taxon>Candidatus Dojkabacteria</taxon>
    </lineage>
</organism>
<dbReference type="AlphaFoldDB" id="A0A832R8I9"/>
<feature type="transmembrane region" description="Helical" evidence="1">
    <location>
        <begin position="134"/>
        <end position="155"/>
    </location>
</feature>
<protein>
    <recommendedName>
        <fullName evidence="2">DUF7657 domain-containing protein</fullName>
    </recommendedName>
</protein>
<keyword evidence="1" id="KW-1133">Transmembrane helix</keyword>
<dbReference type="Proteomes" id="UP000576550">
    <property type="component" value="Unassembled WGS sequence"/>
</dbReference>
<feature type="transmembrane region" description="Helical" evidence="1">
    <location>
        <begin position="361"/>
        <end position="380"/>
    </location>
</feature>
<comment type="caution">
    <text evidence="3">The sequence shown here is derived from an EMBL/GenBank/DDBJ whole genome shotgun (WGS) entry which is preliminary data.</text>
</comment>
<dbReference type="InterPro" id="IPR056074">
    <property type="entry name" value="DUF7657"/>
</dbReference>
<dbReference type="Pfam" id="PF24677">
    <property type="entry name" value="DUF7657"/>
    <property type="match status" value="1"/>
</dbReference>
<evidence type="ECO:0000256" key="1">
    <source>
        <dbReference type="SAM" id="Phobius"/>
    </source>
</evidence>
<keyword evidence="1" id="KW-0812">Transmembrane</keyword>
<sequence>MKLLSRLKNFYQKNKNVIEIISLIFLVIVIFILFFHKFFIKGELVNASSFLYLWYPWAKVRPENLTGIQNFIVSDWVDFHIPSFTYVKNASLKLIASGYSFRSSWGTPSGSIMGIVTIHEPLILFFIKVFKEQLGATLLFIAKPVLAFIGATLLFKELKLNRYVSLLCSLSFAFSVPVISFIYGTPITGIVALVFIFYFVVRLSKTLSVKNIVFYVLSTIWLITTGFPSTIMYGVIFSFLLFVFLVLTNKDFDKKKKIQIISFFTIVNLLILGIWAWSILPNLTNLRGVDLRYREGYGAKKLHGSHFLQWLYPNFCGNATTIPRVCDSNWIETSTSSGIVSLITLFLGLPAILFKHKNRRFFLYFLFITCFSFFLIFNVGGITEIVAKLPLFSISPSTRLVFLIPLLTTVSACLSFDIILKECKNKENRQKIILFWVAIGVVIAIIFSINFDKLTGHLRLLDRPSLIRDAKEFLVVAVLGLTILLLTLFIKNKLIKKVLLVILSLIAVFDLYFYNSNFLPYLKEEYVFPMTEGIEYLQKNTKPEDRIFAIERVFLPNTNYYYGINSLTGHDWRTEAFNEAMQPIEEGVFKHAGTMQFFNRVKVRISSEDIKNYLRFNRIKYIVQGPSSLNPEDDVAFIQSNVSDYINVKEPIKYIIDISQPEVLENIHLRGLCNSEMKEIFGKNDVRVNVIDEKGESLLVPILEINSKCVGEDYLKIRTAKVKLEENSKLSLEILNSKNWKLAAYSAQDIRKDTTLEGNINTYELVGMIFARVSEKEIYPKVHDKGDLLIHAVSEKTSTAYFYSCKDLSDEECKNNLKNFKITNPRDLREFNEVFQTFQEVPFNYYKEGEMSFDTSGVNERGVIILSDNYFKGWNSKEGEVFKGFLGSMNIFVEKPGDSVNLSYTNEYLLAGIIISVISTSLLAGLLLFYRKKKLLVE</sequence>
<evidence type="ECO:0000259" key="2">
    <source>
        <dbReference type="Pfam" id="PF24677"/>
    </source>
</evidence>
<feature type="transmembrane region" description="Helical" evidence="1">
    <location>
        <begin position="20"/>
        <end position="40"/>
    </location>
</feature>
<evidence type="ECO:0000313" key="3">
    <source>
        <dbReference type="EMBL" id="HHX99256.1"/>
    </source>
</evidence>
<feature type="transmembrane region" description="Helical" evidence="1">
    <location>
        <begin position="497"/>
        <end position="514"/>
    </location>
</feature>
<name>A0A832R8I9_9BACT</name>
<feature type="transmembrane region" description="Helical" evidence="1">
    <location>
        <begin position="109"/>
        <end position="127"/>
    </location>
</feature>
<feature type="transmembrane region" description="Helical" evidence="1">
    <location>
        <begin position="337"/>
        <end position="354"/>
    </location>
</feature>
<feature type="transmembrane region" description="Helical" evidence="1">
    <location>
        <begin position="400"/>
        <end position="420"/>
    </location>
</feature>
<accession>A0A832R8I9</accession>
<feature type="transmembrane region" description="Helical" evidence="1">
    <location>
        <begin position="260"/>
        <end position="280"/>
    </location>
</feature>
<feature type="transmembrane region" description="Helical" evidence="1">
    <location>
        <begin position="175"/>
        <end position="200"/>
    </location>
</feature>
<reference evidence="3 4" key="1">
    <citation type="journal article" date="2020" name="Biotechnol. Biofuels">
        <title>New insights from the biogas microbiome by comprehensive genome-resolved metagenomics of nearly 1600 species originating from multiple anaerobic digesters.</title>
        <authorList>
            <person name="Campanaro S."/>
            <person name="Treu L."/>
            <person name="Rodriguez-R L.M."/>
            <person name="Kovalovszki A."/>
            <person name="Ziels R.M."/>
            <person name="Maus I."/>
            <person name="Zhu X."/>
            <person name="Kougias P.G."/>
            <person name="Basile A."/>
            <person name="Luo G."/>
            <person name="Schluter A."/>
            <person name="Konstantinidis K.T."/>
            <person name="Angelidaki I."/>
        </authorList>
    </citation>
    <scope>NUCLEOTIDE SEQUENCE [LARGE SCALE GENOMIC DNA]</scope>
    <source>
        <strain evidence="3">AS05jafATM_89</strain>
    </source>
</reference>
<gene>
    <name evidence="3" type="ORF">GX533_01040</name>
</gene>
<feature type="domain" description="DUF7657" evidence="2">
    <location>
        <begin position="121"/>
        <end position="415"/>
    </location>
</feature>
<feature type="transmembrane region" description="Helical" evidence="1">
    <location>
        <begin position="207"/>
        <end position="224"/>
    </location>
</feature>
<feature type="transmembrane region" description="Helical" evidence="1">
    <location>
        <begin position="471"/>
        <end position="490"/>
    </location>
</feature>
<feature type="transmembrane region" description="Helical" evidence="1">
    <location>
        <begin position="908"/>
        <end position="930"/>
    </location>
</feature>
<dbReference type="EMBL" id="DUTP01000002">
    <property type="protein sequence ID" value="HHX99256.1"/>
    <property type="molecule type" value="Genomic_DNA"/>
</dbReference>
<evidence type="ECO:0000313" key="4">
    <source>
        <dbReference type="Proteomes" id="UP000576550"/>
    </source>
</evidence>
<feature type="transmembrane region" description="Helical" evidence="1">
    <location>
        <begin position="432"/>
        <end position="451"/>
    </location>
</feature>
<keyword evidence="1" id="KW-0472">Membrane</keyword>
<proteinExistence type="predicted"/>
<feature type="transmembrane region" description="Helical" evidence="1">
    <location>
        <begin position="230"/>
        <end position="248"/>
    </location>
</feature>